<name>S0EUB9_CHTCT</name>
<dbReference type="NCBIfam" id="TIGR02988">
    <property type="entry name" value="YaaA_near_RecF"/>
    <property type="match status" value="1"/>
</dbReference>
<dbReference type="KEGG" id="ccz:CCALI_01468"/>
<dbReference type="eggNOG" id="COG2501">
    <property type="taxonomic scope" value="Bacteria"/>
</dbReference>
<dbReference type="InterPro" id="IPR036986">
    <property type="entry name" value="S4_RNA-bd_sf"/>
</dbReference>
<reference evidence="3" key="1">
    <citation type="submission" date="2013-03" db="EMBL/GenBank/DDBJ databases">
        <title>Genome sequence of Chthonomonas calidirosea, the first sequenced genome from the Armatimonadetes phylum (formally candidate division OP10).</title>
        <authorList>
            <person name="Lee K.C.Y."/>
            <person name="Morgan X.C."/>
            <person name="Dunfield P.F."/>
            <person name="Tamas I."/>
            <person name="Houghton K.M."/>
            <person name="Vyssotski M."/>
            <person name="Ryan J.L.J."/>
            <person name="Lagutin K."/>
            <person name="McDonald I.R."/>
            <person name="Stott M.B."/>
        </authorList>
    </citation>
    <scope>NUCLEOTIDE SEQUENCE [LARGE SCALE GENOMIC DNA]</scope>
    <source>
        <strain evidence="3">DSM 23976 / ICMP 18418 / T49</strain>
    </source>
</reference>
<evidence type="ECO:0000256" key="1">
    <source>
        <dbReference type="PROSITE-ProRule" id="PRU00182"/>
    </source>
</evidence>
<keyword evidence="3" id="KW-1185">Reference proteome</keyword>
<evidence type="ECO:0000313" key="3">
    <source>
        <dbReference type="Proteomes" id="UP000014227"/>
    </source>
</evidence>
<dbReference type="Pfam" id="PF13275">
    <property type="entry name" value="S4_2"/>
    <property type="match status" value="1"/>
</dbReference>
<dbReference type="Proteomes" id="UP000014227">
    <property type="component" value="Chromosome I"/>
</dbReference>
<dbReference type="FunCoup" id="S0EUB9">
    <property type="interactions" value="44"/>
</dbReference>
<protein>
    <submittedName>
        <fullName evidence="2">S4 domain protein YaaA</fullName>
    </submittedName>
</protein>
<accession>S0EUB9</accession>
<organism evidence="2 3">
    <name type="scientific">Chthonomonas calidirosea (strain DSM 23976 / ICMP 18418 / T49)</name>
    <dbReference type="NCBI Taxonomy" id="1303518"/>
    <lineage>
        <taxon>Bacteria</taxon>
        <taxon>Bacillati</taxon>
        <taxon>Armatimonadota</taxon>
        <taxon>Chthonomonadia</taxon>
        <taxon>Chthonomonadales</taxon>
        <taxon>Chthonomonadaceae</taxon>
        <taxon>Chthonomonas</taxon>
    </lineage>
</organism>
<dbReference type="InterPro" id="IPR014330">
    <property type="entry name" value="RNA-bd_S4-rel_YaaA"/>
</dbReference>
<dbReference type="OrthoDB" id="9811532at2"/>
<dbReference type="PROSITE" id="PS50889">
    <property type="entry name" value="S4"/>
    <property type="match status" value="1"/>
</dbReference>
<sequence>MNKTLVPLREEYITLGQLLKLIGAIPTGGAVRAFLTTTTVYVNGEPENRRGRKLYPGDTVTFDGRSYQITKGEHP</sequence>
<keyword evidence="1" id="KW-0694">RNA-binding</keyword>
<dbReference type="HOGENOM" id="CLU_127162_2_2_0"/>
<dbReference type="SUPFAM" id="SSF55174">
    <property type="entry name" value="Alpha-L RNA-binding motif"/>
    <property type="match status" value="1"/>
</dbReference>
<proteinExistence type="predicted"/>
<evidence type="ECO:0000313" key="2">
    <source>
        <dbReference type="EMBL" id="CCW35284.1"/>
    </source>
</evidence>
<gene>
    <name evidence="2" type="ORF">CCALI_01468</name>
</gene>
<dbReference type="AlphaFoldDB" id="S0EUB9"/>
<dbReference type="RefSeq" id="WP_016482820.1">
    <property type="nucleotide sequence ID" value="NC_021487.1"/>
</dbReference>
<dbReference type="STRING" id="454171.CP488_02627"/>
<dbReference type="EMBL" id="HF951689">
    <property type="protein sequence ID" value="CCW35284.1"/>
    <property type="molecule type" value="Genomic_DNA"/>
</dbReference>
<dbReference type="Gene3D" id="3.10.290.10">
    <property type="entry name" value="RNA-binding S4 domain"/>
    <property type="match status" value="1"/>
</dbReference>
<dbReference type="GO" id="GO:0003723">
    <property type="term" value="F:RNA binding"/>
    <property type="evidence" value="ECO:0007669"/>
    <property type="project" value="UniProtKB-KW"/>
</dbReference>
<dbReference type="CDD" id="cd00165">
    <property type="entry name" value="S4"/>
    <property type="match status" value="1"/>
</dbReference>
<dbReference type="PATRIC" id="fig|1303518.3.peg.1502"/>
<dbReference type="InParanoid" id="S0EUB9"/>